<name>A0A0E9XMA4_ANGAN</name>
<dbReference type="EMBL" id="GBXM01005749">
    <property type="protein sequence ID" value="JAI02829.1"/>
    <property type="molecule type" value="Transcribed_RNA"/>
</dbReference>
<dbReference type="AlphaFoldDB" id="A0A0E9XMA4"/>
<reference evidence="1" key="2">
    <citation type="journal article" date="2015" name="Fish Shellfish Immunol.">
        <title>Early steps in the European eel (Anguilla anguilla)-Vibrio vulnificus interaction in the gills: Role of the RtxA13 toxin.</title>
        <authorList>
            <person name="Callol A."/>
            <person name="Pajuelo D."/>
            <person name="Ebbesson L."/>
            <person name="Teles M."/>
            <person name="MacKenzie S."/>
            <person name="Amaro C."/>
        </authorList>
    </citation>
    <scope>NUCLEOTIDE SEQUENCE</scope>
</reference>
<organism evidence="1">
    <name type="scientific">Anguilla anguilla</name>
    <name type="common">European freshwater eel</name>
    <name type="synonym">Muraena anguilla</name>
    <dbReference type="NCBI Taxonomy" id="7936"/>
    <lineage>
        <taxon>Eukaryota</taxon>
        <taxon>Metazoa</taxon>
        <taxon>Chordata</taxon>
        <taxon>Craniata</taxon>
        <taxon>Vertebrata</taxon>
        <taxon>Euteleostomi</taxon>
        <taxon>Actinopterygii</taxon>
        <taxon>Neopterygii</taxon>
        <taxon>Teleostei</taxon>
        <taxon>Anguilliformes</taxon>
        <taxon>Anguillidae</taxon>
        <taxon>Anguilla</taxon>
    </lineage>
</organism>
<reference evidence="1" key="1">
    <citation type="submission" date="2014-11" db="EMBL/GenBank/DDBJ databases">
        <authorList>
            <person name="Amaro Gonzalez C."/>
        </authorList>
    </citation>
    <scope>NUCLEOTIDE SEQUENCE</scope>
</reference>
<protein>
    <submittedName>
        <fullName evidence="1">Uncharacterized protein</fullName>
    </submittedName>
</protein>
<evidence type="ECO:0000313" key="1">
    <source>
        <dbReference type="EMBL" id="JAI02829.1"/>
    </source>
</evidence>
<sequence>MLPWRLSGRAKPLLSRGRKSLRRQNRRLRTAAHQAETKHECSRCSTSMGHQELMCILVTQVLPAIHQTSTFFPSPGTCSCTSLFLFFCYYDRGRGLSQMFKT</sequence>
<accession>A0A0E9XMA4</accession>
<proteinExistence type="predicted"/>